<feature type="transmembrane region" description="Helical" evidence="2">
    <location>
        <begin position="30"/>
        <end position="49"/>
    </location>
</feature>
<dbReference type="Proteomes" id="UP000654123">
    <property type="component" value="Unassembled WGS sequence"/>
</dbReference>
<feature type="region of interest" description="Disordered" evidence="1">
    <location>
        <begin position="62"/>
        <end position="110"/>
    </location>
</feature>
<feature type="region of interest" description="Disordered" evidence="1">
    <location>
        <begin position="1"/>
        <end position="24"/>
    </location>
</feature>
<keyword evidence="5" id="KW-1185">Reference proteome</keyword>
<protein>
    <recommendedName>
        <fullName evidence="3">PASTA domain-containing protein</fullName>
    </recommendedName>
</protein>
<dbReference type="EMBL" id="BMSV01000012">
    <property type="protein sequence ID" value="GGQ27106.1"/>
    <property type="molecule type" value="Genomic_DNA"/>
</dbReference>
<keyword evidence="2" id="KW-0472">Membrane</keyword>
<comment type="caution">
    <text evidence="4">The sequence shown here is derived from an EMBL/GenBank/DDBJ whole genome shotgun (WGS) entry which is preliminary data.</text>
</comment>
<keyword evidence="2" id="KW-0812">Transmembrane</keyword>
<proteinExistence type="predicted"/>
<evidence type="ECO:0000256" key="2">
    <source>
        <dbReference type="SAM" id="Phobius"/>
    </source>
</evidence>
<dbReference type="Gene3D" id="3.30.10.20">
    <property type="match status" value="1"/>
</dbReference>
<gene>
    <name evidence="4" type="ORF">GCM10010249_52290</name>
</gene>
<dbReference type="InterPro" id="IPR005543">
    <property type="entry name" value="PASTA_dom"/>
</dbReference>
<feature type="domain" description="PASTA" evidence="3">
    <location>
        <begin position="110"/>
        <end position="172"/>
    </location>
</feature>
<reference evidence="4" key="1">
    <citation type="journal article" date="2014" name="Int. J. Syst. Evol. Microbiol.">
        <title>Complete genome sequence of Corynebacterium casei LMG S-19264T (=DSM 44701T), isolated from a smear-ripened cheese.</title>
        <authorList>
            <consortium name="US DOE Joint Genome Institute (JGI-PGF)"/>
            <person name="Walter F."/>
            <person name="Albersmeier A."/>
            <person name="Kalinowski J."/>
            <person name="Ruckert C."/>
        </authorList>
    </citation>
    <scope>NUCLEOTIDE SEQUENCE</scope>
    <source>
        <strain evidence="4">JCM 4335</strain>
    </source>
</reference>
<sequence length="183" mass="18964">MSQSPPPHPPQWAPPPTAPPARPGWARKRYVIPAAVLLFFIGVGIGSAGSKDTTVEAAPAPTVTKTITATPTADDKPAATPPPKAKPSSTPRTDPAASVPPADNPSDSIRVPNFVGMGLQAAQDHAQEQGLFMLTSHDETGADRAQVLDRNWTVCSQDPAAGATVSAETTIDFGAVKLEETCP</sequence>
<evidence type="ECO:0000259" key="3">
    <source>
        <dbReference type="Pfam" id="PF03793"/>
    </source>
</evidence>
<dbReference type="CDD" id="cd06577">
    <property type="entry name" value="PASTA_pknB"/>
    <property type="match status" value="1"/>
</dbReference>
<feature type="compositionally biased region" description="Pro residues" evidence="1">
    <location>
        <begin position="1"/>
        <end position="22"/>
    </location>
</feature>
<dbReference type="Pfam" id="PF03793">
    <property type="entry name" value="PASTA"/>
    <property type="match status" value="1"/>
</dbReference>
<evidence type="ECO:0000313" key="4">
    <source>
        <dbReference type="EMBL" id="GGQ27106.1"/>
    </source>
</evidence>
<organism evidence="4 5">
    <name type="scientific">Streptomyces roseolilacinus</name>
    <dbReference type="NCBI Taxonomy" id="66904"/>
    <lineage>
        <taxon>Bacteria</taxon>
        <taxon>Bacillati</taxon>
        <taxon>Actinomycetota</taxon>
        <taxon>Actinomycetes</taxon>
        <taxon>Kitasatosporales</taxon>
        <taxon>Streptomycetaceae</taxon>
        <taxon>Streptomyces</taxon>
    </lineage>
</organism>
<keyword evidence="2" id="KW-1133">Transmembrane helix</keyword>
<dbReference type="RefSeq" id="WP_189537602.1">
    <property type="nucleotide sequence ID" value="NZ_BMSV01000012.1"/>
</dbReference>
<evidence type="ECO:0000256" key="1">
    <source>
        <dbReference type="SAM" id="MobiDB-lite"/>
    </source>
</evidence>
<name>A0A918EPE8_9ACTN</name>
<reference evidence="4" key="2">
    <citation type="submission" date="2020-09" db="EMBL/GenBank/DDBJ databases">
        <authorList>
            <person name="Sun Q."/>
            <person name="Ohkuma M."/>
        </authorList>
    </citation>
    <scope>NUCLEOTIDE SEQUENCE</scope>
    <source>
        <strain evidence="4">JCM 4335</strain>
    </source>
</reference>
<dbReference type="AlphaFoldDB" id="A0A918EPE8"/>
<evidence type="ECO:0000313" key="5">
    <source>
        <dbReference type="Proteomes" id="UP000654123"/>
    </source>
</evidence>
<feature type="compositionally biased region" description="Low complexity" evidence="1">
    <location>
        <begin position="62"/>
        <end position="72"/>
    </location>
</feature>
<accession>A0A918EPE8</accession>